<evidence type="ECO:0000313" key="3">
    <source>
        <dbReference type="Proteomes" id="UP000281406"/>
    </source>
</evidence>
<gene>
    <name evidence="2" type="ORF">DPX16_6798</name>
</gene>
<feature type="region of interest" description="Disordered" evidence="1">
    <location>
        <begin position="1"/>
        <end position="167"/>
    </location>
</feature>
<protein>
    <submittedName>
        <fullName evidence="2">Regulating synaptic membrane exocytosis protein 2</fullName>
    </submittedName>
</protein>
<evidence type="ECO:0000313" key="2">
    <source>
        <dbReference type="EMBL" id="ROL41400.1"/>
    </source>
</evidence>
<dbReference type="OrthoDB" id="9396336at2759"/>
<evidence type="ECO:0000256" key="1">
    <source>
        <dbReference type="SAM" id="MobiDB-lite"/>
    </source>
</evidence>
<proteinExistence type="predicted"/>
<keyword evidence="3" id="KW-1185">Reference proteome</keyword>
<name>A0A3N0Y6C8_ANAGA</name>
<comment type="caution">
    <text evidence="2">The sequence shown here is derived from an EMBL/GenBank/DDBJ whole genome shotgun (WGS) entry which is preliminary data.</text>
</comment>
<sequence length="167" mass="18611">MDVEERTRQMKLKMNKYKQGTGSDSRLEQDYNKRSGRDPQRGENLSAKSSDSDVSDVSAVSRTSSASRFSSMSYISVQSERPRGSRKISHAYSKGRSLSTEGEELVGEALQEEKEEGGLEEDRGRKRGGGRAGKLKRQTNSVDREEAELEESEEGVAQRTVSEADLR</sequence>
<organism evidence="2 3">
    <name type="scientific">Anabarilius grahami</name>
    <name type="common">Kanglang fish</name>
    <name type="synonym">Barilius grahami</name>
    <dbReference type="NCBI Taxonomy" id="495550"/>
    <lineage>
        <taxon>Eukaryota</taxon>
        <taxon>Metazoa</taxon>
        <taxon>Chordata</taxon>
        <taxon>Craniata</taxon>
        <taxon>Vertebrata</taxon>
        <taxon>Euteleostomi</taxon>
        <taxon>Actinopterygii</taxon>
        <taxon>Neopterygii</taxon>
        <taxon>Teleostei</taxon>
        <taxon>Ostariophysi</taxon>
        <taxon>Cypriniformes</taxon>
        <taxon>Xenocyprididae</taxon>
        <taxon>Xenocypridinae</taxon>
        <taxon>Xenocypridinae incertae sedis</taxon>
        <taxon>Anabarilius</taxon>
    </lineage>
</organism>
<reference evidence="2 3" key="1">
    <citation type="submission" date="2018-10" db="EMBL/GenBank/DDBJ databases">
        <title>Genome assembly for a Yunnan-Guizhou Plateau 3E fish, Anabarilius grahami (Regan), and its evolutionary and genetic applications.</title>
        <authorList>
            <person name="Jiang W."/>
        </authorList>
    </citation>
    <scope>NUCLEOTIDE SEQUENCE [LARGE SCALE GENOMIC DNA]</scope>
    <source>
        <strain evidence="2">AG-KIZ</strain>
        <tissue evidence="2">Muscle</tissue>
    </source>
</reference>
<dbReference type="AlphaFoldDB" id="A0A3N0Y6C8"/>
<feature type="compositionally biased region" description="Basic residues" evidence="1">
    <location>
        <begin position="125"/>
        <end position="137"/>
    </location>
</feature>
<dbReference type="Proteomes" id="UP000281406">
    <property type="component" value="Unassembled WGS sequence"/>
</dbReference>
<feature type="compositionally biased region" description="Low complexity" evidence="1">
    <location>
        <begin position="55"/>
        <end position="76"/>
    </location>
</feature>
<accession>A0A3N0Y6C8</accession>
<feature type="compositionally biased region" description="Basic and acidic residues" evidence="1">
    <location>
        <begin position="25"/>
        <end position="41"/>
    </location>
</feature>
<dbReference type="EMBL" id="RJVU01051648">
    <property type="protein sequence ID" value="ROL41400.1"/>
    <property type="molecule type" value="Genomic_DNA"/>
</dbReference>
<feature type="compositionally biased region" description="Acidic residues" evidence="1">
    <location>
        <begin position="145"/>
        <end position="154"/>
    </location>
</feature>